<dbReference type="InterPro" id="IPR000719">
    <property type="entry name" value="Prot_kinase_dom"/>
</dbReference>
<name>A0ABQ6K249_9MICO</name>
<evidence type="ECO:0000256" key="9">
    <source>
        <dbReference type="SAM" id="Phobius"/>
    </source>
</evidence>
<gene>
    <name evidence="11" type="ORF">GCM10025881_04870</name>
</gene>
<feature type="compositionally biased region" description="Low complexity" evidence="8">
    <location>
        <begin position="370"/>
        <end position="380"/>
    </location>
</feature>
<evidence type="ECO:0000313" key="12">
    <source>
        <dbReference type="Proteomes" id="UP001157034"/>
    </source>
</evidence>
<reference evidence="12" key="1">
    <citation type="journal article" date="2019" name="Int. J. Syst. Evol. Microbiol.">
        <title>The Global Catalogue of Microorganisms (GCM) 10K type strain sequencing project: providing services to taxonomists for standard genome sequencing and annotation.</title>
        <authorList>
            <consortium name="The Broad Institute Genomics Platform"/>
            <consortium name="The Broad Institute Genome Sequencing Center for Infectious Disease"/>
            <person name="Wu L."/>
            <person name="Ma J."/>
        </authorList>
    </citation>
    <scope>NUCLEOTIDE SEQUENCE [LARGE SCALE GENOMIC DNA]</scope>
    <source>
        <strain evidence="12">NBRC 108894</strain>
    </source>
</reference>
<keyword evidence="9" id="KW-0472">Membrane</keyword>
<dbReference type="Pfam" id="PF00069">
    <property type="entry name" value="Pkinase"/>
    <property type="match status" value="1"/>
</dbReference>
<dbReference type="Gene3D" id="1.10.510.10">
    <property type="entry name" value="Transferase(Phosphotransferase) domain 1"/>
    <property type="match status" value="1"/>
</dbReference>
<comment type="caution">
    <text evidence="11">The sequence shown here is derived from an EMBL/GenBank/DDBJ whole genome shotgun (WGS) entry which is preliminary data.</text>
</comment>
<organism evidence="11 12">
    <name type="scientific">Pseudolysinimonas kribbensis</name>
    <dbReference type="NCBI Taxonomy" id="433641"/>
    <lineage>
        <taxon>Bacteria</taxon>
        <taxon>Bacillati</taxon>
        <taxon>Actinomycetota</taxon>
        <taxon>Actinomycetes</taxon>
        <taxon>Micrococcales</taxon>
        <taxon>Microbacteriaceae</taxon>
        <taxon>Pseudolysinimonas</taxon>
    </lineage>
</organism>
<dbReference type="PROSITE" id="PS00107">
    <property type="entry name" value="PROTEIN_KINASE_ATP"/>
    <property type="match status" value="1"/>
</dbReference>
<keyword evidence="2" id="KW-0723">Serine/threonine-protein kinase</keyword>
<feature type="domain" description="Protein kinase" evidence="10">
    <location>
        <begin position="60"/>
        <end position="317"/>
    </location>
</feature>
<dbReference type="SUPFAM" id="SSF56112">
    <property type="entry name" value="Protein kinase-like (PK-like)"/>
    <property type="match status" value="1"/>
</dbReference>
<evidence type="ECO:0000256" key="7">
    <source>
        <dbReference type="PROSITE-ProRule" id="PRU10141"/>
    </source>
</evidence>
<evidence type="ECO:0000256" key="6">
    <source>
        <dbReference type="ARBA" id="ARBA00022840"/>
    </source>
</evidence>
<sequence length="520" mass="55722">MTVVIVDVLAVRDTLDTPSPVRGRDRGTQGPLPRMGRFGAWERGMVARRLPSQPPVLPGFSFVHVLGSGGFADVFLYEQNMPRRQVAVKVMLSELVNDQVRQMFQAEANLMAQLSAHPSILTVYQAGVSGDGRPYLVMELCSASLSERYRRERIPVAEVLRIAVRIGSAVETAHRASVLHRDIKPSNILLTAYGHPVLSDFGIASTIAAVREEDSVGLSIPWSAPEVLLDETGGSVASEVWALGATVYSLLAGRSPFEVPGGSNSSSDLMSRIARAKPQPIGRADVPASLEELLRRTMSRRPEQRPASALEFVRELQQIETELGLAQTPIEVATDDWALGTVSDLEDRTRLRSLANGRDAAPARRRRRAAAPASPAAPAAVRTVHDASSPKRLTGASPWRLMQRTTWVLVGAAALVVVLGAITLAVLLRVGAASHEIPVVSNIEARQQGNSVVFTWPDPGLQDGDVYQVATGTDAPATQPSARFVVTASPGETVCITVTVNRDGKTGDPSAQKCLDVDAG</sequence>
<keyword evidence="4 7" id="KW-0547">Nucleotide-binding</keyword>
<evidence type="ECO:0000256" key="8">
    <source>
        <dbReference type="SAM" id="MobiDB-lite"/>
    </source>
</evidence>
<dbReference type="SMART" id="SM00220">
    <property type="entry name" value="S_TKc"/>
    <property type="match status" value="1"/>
</dbReference>
<evidence type="ECO:0000256" key="5">
    <source>
        <dbReference type="ARBA" id="ARBA00022777"/>
    </source>
</evidence>
<dbReference type="PANTHER" id="PTHR43289">
    <property type="entry name" value="MITOGEN-ACTIVATED PROTEIN KINASE KINASE KINASE 20-RELATED"/>
    <property type="match status" value="1"/>
</dbReference>
<evidence type="ECO:0000259" key="10">
    <source>
        <dbReference type="PROSITE" id="PS50011"/>
    </source>
</evidence>
<keyword evidence="6 7" id="KW-0067">ATP-binding</keyword>
<evidence type="ECO:0000256" key="4">
    <source>
        <dbReference type="ARBA" id="ARBA00022741"/>
    </source>
</evidence>
<keyword evidence="9" id="KW-0812">Transmembrane</keyword>
<dbReference type="PROSITE" id="PS50011">
    <property type="entry name" value="PROTEIN_KINASE_DOM"/>
    <property type="match status" value="1"/>
</dbReference>
<dbReference type="InterPro" id="IPR011009">
    <property type="entry name" value="Kinase-like_dom_sf"/>
</dbReference>
<protein>
    <recommendedName>
        <fullName evidence="1">non-specific serine/threonine protein kinase</fullName>
        <ecNumber evidence="1">2.7.11.1</ecNumber>
    </recommendedName>
</protein>
<keyword evidence="12" id="KW-1185">Reference proteome</keyword>
<dbReference type="Gene3D" id="3.30.200.20">
    <property type="entry name" value="Phosphorylase Kinase, domain 1"/>
    <property type="match status" value="1"/>
</dbReference>
<dbReference type="EMBL" id="BSVB01000001">
    <property type="protein sequence ID" value="GMA93663.1"/>
    <property type="molecule type" value="Genomic_DNA"/>
</dbReference>
<dbReference type="CDD" id="cd14014">
    <property type="entry name" value="STKc_PknB_like"/>
    <property type="match status" value="1"/>
</dbReference>
<dbReference type="PROSITE" id="PS00108">
    <property type="entry name" value="PROTEIN_KINASE_ST"/>
    <property type="match status" value="1"/>
</dbReference>
<dbReference type="InterPro" id="IPR008271">
    <property type="entry name" value="Ser/Thr_kinase_AS"/>
</dbReference>
<feature type="transmembrane region" description="Helical" evidence="9">
    <location>
        <begin position="407"/>
        <end position="428"/>
    </location>
</feature>
<keyword evidence="9" id="KW-1133">Transmembrane helix</keyword>
<dbReference type="EC" id="2.7.11.1" evidence="1"/>
<keyword evidence="3" id="KW-0808">Transferase</keyword>
<proteinExistence type="predicted"/>
<evidence type="ECO:0000313" key="11">
    <source>
        <dbReference type="EMBL" id="GMA93663.1"/>
    </source>
</evidence>
<feature type="binding site" evidence="7">
    <location>
        <position position="89"/>
    </location>
    <ligand>
        <name>ATP</name>
        <dbReference type="ChEBI" id="CHEBI:30616"/>
    </ligand>
</feature>
<evidence type="ECO:0000256" key="3">
    <source>
        <dbReference type="ARBA" id="ARBA00022679"/>
    </source>
</evidence>
<keyword evidence="5" id="KW-0418">Kinase</keyword>
<dbReference type="PANTHER" id="PTHR43289:SF6">
    <property type="entry name" value="SERINE_THREONINE-PROTEIN KINASE NEKL-3"/>
    <property type="match status" value="1"/>
</dbReference>
<evidence type="ECO:0000256" key="2">
    <source>
        <dbReference type="ARBA" id="ARBA00022527"/>
    </source>
</evidence>
<accession>A0ABQ6K249</accession>
<feature type="region of interest" description="Disordered" evidence="8">
    <location>
        <begin position="356"/>
        <end position="394"/>
    </location>
</feature>
<dbReference type="Proteomes" id="UP001157034">
    <property type="component" value="Unassembled WGS sequence"/>
</dbReference>
<dbReference type="InterPro" id="IPR017441">
    <property type="entry name" value="Protein_kinase_ATP_BS"/>
</dbReference>
<evidence type="ECO:0000256" key="1">
    <source>
        <dbReference type="ARBA" id="ARBA00012513"/>
    </source>
</evidence>